<keyword evidence="3 6" id="KW-0055">Arginine biosynthesis</keyword>
<dbReference type="InterPro" id="IPR024083">
    <property type="entry name" value="Fumarase/histidase_N"/>
</dbReference>
<comment type="pathway">
    <text evidence="1 6">Amino-acid biosynthesis; L-arginine biosynthesis; L-arginine from L-ornithine and carbamoyl phosphate: step 3/3.</text>
</comment>
<protein>
    <recommendedName>
        <fullName evidence="2 6">Argininosuccinate lyase</fullName>
        <shortName evidence="6">ASAL</shortName>
        <ecNumber evidence="2 6">4.3.2.1</ecNumber>
    </recommendedName>
    <alternativeName>
        <fullName evidence="6">Arginosuccinase</fullName>
    </alternativeName>
</protein>
<dbReference type="PRINTS" id="PR00145">
    <property type="entry name" value="ARGSUCLYASE"/>
</dbReference>
<evidence type="ECO:0000313" key="9">
    <source>
        <dbReference type="EMBL" id="MBC9784679.1"/>
    </source>
</evidence>
<name>A0ABR7T1L8_HELCL</name>
<comment type="catalytic activity">
    <reaction evidence="6">
        <text>2-(N(omega)-L-arginino)succinate = fumarate + L-arginine</text>
        <dbReference type="Rhea" id="RHEA:24020"/>
        <dbReference type="ChEBI" id="CHEBI:29806"/>
        <dbReference type="ChEBI" id="CHEBI:32682"/>
        <dbReference type="ChEBI" id="CHEBI:57472"/>
        <dbReference type="EC" id="4.3.2.1"/>
    </reaction>
</comment>
<dbReference type="InterPro" id="IPR009049">
    <property type="entry name" value="Argininosuccinate_lyase"/>
</dbReference>
<dbReference type="PANTHER" id="PTHR43814">
    <property type="entry name" value="ARGININOSUCCINATE LYASE"/>
    <property type="match status" value="1"/>
</dbReference>
<dbReference type="PROSITE" id="PS00163">
    <property type="entry name" value="FUMARATE_LYASES"/>
    <property type="match status" value="1"/>
</dbReference>
<comment type="subcellular location">
    <subcellularLocation>
        <location evidence="6">Cytoplasm</location>
    </subcellularLocation>
</comment>
<dbReference type="EC" id="4.3.2.1" evidence="2 6"/>
<dbReference type="PRINTS" id="PR00149">
    <property type="entry name" value="FUMRATELYASE"/>
</dbReference>
<evidence type="ECO:0000256" key="5">
    <source>
        <dbReference type="ARBA" id="ARBA00023239"/>
    </source>
</evidence>
<dbReference type="Gene3D" id="1.20.200.10">
    <property type="entry name" value="Fumarase/aspartase (Central domain)"/>
    <property type="match status" value="1"/>
</dbReference>
<dbReference type="Pfam" id="PF14698">
    <property type="entry name" value="ASL_C2"/>
    <property type="match status" value="1"/>
</dbReference>
<dbReference type="GO" id="GO:0004056">
    <property type="term" value="F:argininosuccinate lyase activity"/>
    <property type="evidence" value="ECO:0007669"/>
    <property type="project" value="UniProtKB-EC"/>
</dbReference>
<dbReference type="Proteomes" id="UP000617402">
    <property type="component" value="Unassembled WGS sequence"/>
</dbReference>
<keyword evidence="10" id="KW-1185">Reference proteome</keyword>
<dbReference type="InterPro" id="IPR008948">
    <property type="entry name" value="L-Aspartase-like"/>
</dbReference>
<evidence type="ECO:0000259" key="7">
    <source>
        <dbReference type="Pfam" id="PF00206"/>
    </source>
</evidence>
<proteinExistence type="inferred from homology"/>
<dbReference type="HAMAP" id="MF_00006">
    <property type="entry name" value="Arg_succ_lyase"/>
    <property type="match status" value="1"/>
</dbReference>
<keyword evidence="4 6" id="KW-0028">Amino-acid biosynthesis</keyword>
<reference evidence="9 10" key="1">
    <citation type="submission" date="2020-07" db="EMBL/GenBank/DDBJ databases">
        <title>Draft whole-genome sequence of Heliobacterium chlorum DSM 3682, type strain.</title>
        <authorList>
            <person name="Kyndt J.A."/>
            <person name="Meyer T.E."/>
            <person name="Imhoff J.F."/>
        </authorList>
    </citation>
    <scope>NUCLEOTIDE SEQUENCE [LARGE SCALE GENOMIC DNA]</scope>
    <source>
        <strain evidence="9 10">DSM 3682</strain>
    </source>
</reference>
<comment type="caution">
    <text evidence="9">The sequence shown here is derived from an EMBL/GenBank/DDBJ whole genome shotgun (WGS) entry which is preliminary data.</text>
</comment>
<dbReference type="PANTHER" id="PTHR43814:SF1">
    <property type="entry name" value="ARGININOSUCCINATE LYASE"/>
    <property type="match status" value="1"/>
</dbReference>
<sequence>MSKKLWGGRFEKGTDKVVEDFHSSIRFDQRLYKQDIRGSIAHARMLGRQGIIAASEAEQIIEGLEKILADIDAGLVEFDVAAEDIHMNIEKILTERIGDVGKKLHTGRSRNDQVALDVRLYLQDEIVETDRLLQELITVLLERAEEHVDTIMPGYTHLQKAQPITLAHHLLAYVQMFGRDRSRLADCAKRFNISPLGSGALAGTTFPLDRMAVAQELGFDGITENSLDGVSDRDFAIEFCGAASLIMMHLSRFCEEIILWSSQEFSFIELDDAYSTGSSMMPQKKNPDVAELIRGKTGRVYGDLMALLTVMKSLPLAYNKDMQEDKENLFDAVDTVKGCLAVFTPMIRTMRVQSDRMKAGAKGGFTNATDVADYLAKKGVSFREAHEIVGKMVLMCVQKSVALEDLSFEDFRACSEAFEEDVFDAIRVERCVADRKVPGGPAPDAVKAAIQAARERLG</sequence>
<evidence type="ECO:0000256" key="6">
    <source>
        <dbReference type="HAMAP-Rule" id="MF_00006"/>
    </source>
</evidence>
<dbReference type="EMBL" id="JACVHF010000007">
    <property type="protein sequence ID" value="MBC9784679.1"/>
    <property type="molecule type" value="Genomic_DNA"/>
</dbReference>
<accession>A0ABR7T1L8</accession>
<dbReference type="Gene3D" id="1.10.40.30">
    <property type="entry name" value="Fumarase/aspartase (C-terminal domain)"/>
    <property type="match status" value="1"/>
</dbReference>
<dbReference type="NCBIfam" id="TIGR00838">
    <property type="entry name" value="argH"/>
    <property type="match status" value="1"/>
</dbReference>
<dbReference type="InterPro" id="IPR022761">
    <property type="entry name" value="Fumarate_lyase_N"/>
</dbReference>
<keyword evidence="5 6" id="KW-0456">Lyase</keyword>
<dbReference type="SUPFAM" id="SSF48557">
    <property type="entry name" value="L-aspartase-like"/>
    <property type="match status" value="1"/>
</dbReference>
<evidence type="ECO:0000313" key="10">
    <source>
        <dbReference type="Proteomes" id="UP000617402"/>
    </source>
</evidence>
<evidence type="ECO:0000256" key="1">
    <source>
        <dbReference type="ARBA" id="ARBA00004941"/>
    </source>
</evidence>
<dbReference type="Gene3D" id="1.10.275.10">
    <property type="entry name" value="Fumarase/aspartase (N-terminal domain)"/>
    <property type="match status" value="1"/>
</dbReference>
<dbReference type="RefSeq" id="WP_188039881.1">
    <property type="nucleotide sequence ID" value="NZ_JACVHF010000007.1"/>
</dbReference>
<evidence type="ECO:0000256" key="4">
    <source>
        <dbReference type="ARBA" id="ARBA00022605"/>
    </source>
</evidence>
<dbReference type="CDD" id="cd01359">
    <property type="entry name" value="Argininosuccinate_lyase"/>
    <property type="match status" value="1"/>
</dbReference>
<evidence type="ECO:0000256" key="2">
    <source>
        <dbReference type="ARBA" id="ARBA00012338"/>
    </source>
</evidence>
<dbReference type="InterPro" id="IPR029419">
    <property type="entry name" value="Arg_succ_lyase_C"/>
</dbReference>
<gene>
    <name evidence="6 9" type="primary">argH</name>
    <name evidence="9" type="ORF">H1S01_09165</name>
</gene>
<organism evidence="9 10">
    <name type="scientific">Heliobacterium chlorum</name>
    <dbReference type="NCBI Taxonomy" id="2698"/>
    <lineage>
        <taxon>Bacteria</taxon>
        <taxon>Bacillati</taxon>
        <taxon>Bacillota</taxon>
        <taxon>Clostridia</taxon>
        <taxon>Eubacteriales</taxon>
        <taxon>Heliobacteriaceae</taxon>
        <taxon>Heliobacterium</taxon>
    </lineage>
</organism>
<comment type="similarity">
    <text evidence="6">Belongs to the lyase 1 family. Argininosuccinate lyase subfamily.</text>
</comment>
<dbReference type="Pfam" id="PF00206">
    <property type="entry name" value="Lyase_1"/>
    <property type="match status" value="1"/>
</dbReference>
<evidence type="ECO:0000256" key="3">
    <source>
        <dbReference type="ARBA" id="ARBA00022571"/>
    </source>
</evidence>
<feature type="domain" description="Argininosuccinate lyase C-terminal" evidence="8">
    <location>
        <begin position="365"/>
        <end position="433"/>
    </location>
</feature>
<evidence type="ECO:0000259" key="8">
    <source>
        <dbReference type="Pfam" id="PF14698"/>
    </source>
</evidence>
<dbReference type="InterPro" id="IPR020557">
    <property type="entry name" value="Fumarate_lyase_CS"/>
</dbReference>
<feature type="domain" description="Fumarate lyase N-terminal" evidence="7">
    <location>
        <begin position="8"/>
        <end position="302"/>
    </location>
</feature>
<keyword evidence="6" id="KW-0963">Cytoplasm</keyword>
<dbReference type="InterPro" id="IPR000362">
    <property type="entry name" value="Fumarate_lyase_fam"/>
</dbReference>